<evidence type="ECO:0000313" key="3">
    <source>
        <dbReference type="Proteomes" id="UP001056980"/>
    </source>
</evidence>
<dbReference type="AlphaFoldDB" id="A0A9Q8YZD0"/>
<evidence type="ECO:0000259" key="1">
    <source>
        <dbReference type="Pfam" id="PF05658"/>
    </source>
</evidence>
<accession>A0A9Q8YZD0</accession>
<dbReference type="Pfam" id="PF05658">
    <property type="entry name" value="YadA_head"/>
    <property type="match status" value="1"/>
</dbReference>
<protein>
    <recommendedName>
        <fullName evidence="1">Trimeric autotransporter adhesin YadA-like head domain-containing protein</fullName>
    </recommendedName>
</protein>
<dbReference type="RefSeq" id="WP_420829879.1">
    <property type="nucleotide sequence ID" value="NZ_CP083444.1"/>
</dbReference>
<dbReference type="GO" id="GO:0019867">
    <property type="term" value="C:outer membrane"/>
    <property type="evidence" value="ECO:0007669"/>
    <property type="project" value="InterPro"/>
</dbReference>
<sequence length="35" mass="3728">MAIGHRAKADGEESIAFGACGSESVADVVCWRYQL</sequence>
<dbReference type="EMBL" id="CP083444">
    <property type="protein sequence ID" value="USP03677.1"/>
    <property type="molecule type" value="Genomic_DNA"/>
</dbReference>
<evidence type="ECO:0000313" key="2">
    <source>
        <dbReference type="EMBL" id="USP03677.1"/>
    </source>
</evidence>
<dbReference type="KEGG" id="btay:LAJ60_06930"/>
<reference evidence="2" key="1">
    <citation type="journal article" date="2022" name="Proc. Natl. Acad. Sci. U.S.A.">
        <title>Identification of the Bartonella autotransporter CFA as a protective antigen and hypervariable target of neutralizing antibodies in mice.</title>
        <authorList>
            <person name="Siewert L.K."/>
            <person name="Korotaev A."/>
            <person name="Sedzicki J."/>
            <person name="Fromm K."/>
            <person name="Pinschewer D.D."/>
            <person name="Dehio C."/>
        </authorList>
    </citation>
    <scope>NUCLEOTIDE SEQUENCE</scope>
    <source>
        <strain evidence="2">IBS296</strain>
    </source>
</reference>
<feature type="domain" description="Trimeric autotransporter adhesin YadA-like head" evidence="1">
    <location>
        <begin position="1"/>
        <end position="19"/>
    </location>
</feature>
<proteinExistence type="predicted"/>
<gene>
    <name evidence="2" type="ORF">LAJ60_06930</name>
</gene>
<dbReference type="InterPro" id="IPR008640">
    <property type="entry name" value="Adhesin_Head_dom"/>
</dbReference>
<dbReference type="Proteomes" id="UP001056980">
    <property type="component" value="Chromosome"/>
</dbReference>
<organism evidence="2 3">
    <name type="scientific">Bartonella taylorii</name>
    <dbReference type="NCBI Taxonomy" id="33046"/>
    <lineage>
        <taxon>Bacteria</taxon>
        <taxon>Pseudomonadati</taxon>
        <taxon>Pseudomonadota</taxon>
        <taxon>Alphaproteobacteria</taxon>
        <taxon>Hyphomicrobiales</taxon>
        <taxon>Bartonellaceae</taxon>
        <taxon>Bartonella</taxon>
    </lineage>
</organism>
<name>A0A9Q8YZD0_BARTA</name>